<evidence type="ECO:0000313" key="3">
    <source>
        <dbReference type="Proteomes" id="UP000193922"/>
    </source>
</evidence>
<evidence type="ECO:0000313" key="2">
    <source>
        <dbReference type="EMBL" id="ORX72888.1"/>
    </source>
</evidence>
<evidence type="ECO:0000259" key="1">
    <source>
        <dbReference type="Pfam" id="PF01636"/>
    </source>
</evidence>
<keyword evidence="3" id="KW-1185">Reference proteome</keyword>
<dbReference type="RefSeq" id="XP_040746228.1">
    <property type="nucleotide sequence ID" value="XM_040886502.1"/>
</dbReference>
<dbReference type="InterPro" id="IPR011009">
    <property type="entry name" value="Kinase-like_dom_sf"/>
</dbReference>
<dbReference type="Gene3D" id="3.90.1200.10">
    <property type="match status" value="1"/>
</dbReference>
<sequence>MPGSPQQRTAQRRNSSWAGLVTHAVKSLAAGWKRMVEMPFTLAHNDLEPRNILINKGKIVCVIDWENAEFYPPYCESSPGSLAARHRKYPRCSHRIRRTTARWSTLS</sequence>
<gene>
    <name evidence="2" type="ORF">DL89DRAFT_265068</name>
</gene>
<dbReference type="OrthoDB" id="2906425at2759"/>
<dbReference type="InterPro" id="IPR002575">
    <property type="entry name" value="Aminoglycoside_PTrfase"/>
</dbReference>
<dbReference type="SUPFAM" id="SSF56112">
    <property type="entry name" value="Protein kinase-like (PK-like)"/>
    <property type="match status" value="1"/>
</dbReference>
<dbReference type="GeneID" id="63803150"/>
<dbReference type="PANTHER" id="PTHR21310">
    <property type="entry name" value="AMINOGLYCOSIDE PHOSPHOTRANSFERASE-RELATED-RELATED"/>
    <property type="match status" value="1"/>
</dbReference>
<organism evidence="2 3">
    <name type="scientific">Linderina pennispora</name>
    <dbReference type="NCBI Taxonomy" id="61395"/>
    <lineage>
        <taxon>Eukaryota</taxon>
        <taxon>Fungi</taxon>
        <taxon>Fungi incertae sedis</taxon>
        <taxon>Zoopagomycota</taxon>
        <taxon>Kickxellomycotina</taxon>
        <taxon>Kickxellomycetes</taxon>
        <taxon>Kickxellales</taxon>
        <taxon>Kickxellaceae</taxon>
        <taxon>Linderina</taxon>
    </lineage>
</organism>
<dbReference type="EMBL" id="MCFD01000002">
    <property type="protein sequence ID" value="ORX72888.1"/>
    <property type="molecule type" value="Genomic_DNA"/>
</dbReference>
<feature type="domain" description="Aminoglycoside phosphotransferase" evidence="1">
    <location>
        <begin position="24"/>
        <end position="76"/>
    </location>
</feature>
<name>A0A1Y1WHS6_9FUNG</name>
<dbReference type="Proteomes" id="UP000193922">
    <property type="component" value="Unassembled WGS sequence"/>
</dbReference>
<accession>A0A1Y1WHS6</accession>
<reference evidence="2 3" key="1">
    <citation type="submission" date="2016-07" db="EMBL/GenBank/DDBJ databases">
        <title>Pervasive Adenine N6-methylation of Active Genes in Fungi.</title>
        <authorList>
            <consortium name="DOE Joint Genome Institute"/>
            <person name="Mondo S.J."/>
            <person name="Dannebaum R.O."/>
            <person name="Kuo R.C."/>
            <person name="Labutti K."/>
            <person name="Haridas S."/>
            <person name="Kuo A."/>
            <person name="Salamov A."/>
            <person name="Ahrendt S.R."/>
            <person name="Lipzen A."/>
            <person name="Sullivan W."/>
            <person name="Andreopoulos W.B."/>
            <person name="Clum A."/>
            <person name="Lindquist E."/>
            <person name="Daum C."/>
            <person name="Ramamoorthy G.K."/>
            <person name="Gryganskyi A."/>
            <person name="Culley D."/>
            <person name="Magnuson J.K."/>
            <person name="James T.Y."/>
            <person name="O'Malley M.A."/>
            <person name="Stajich J.E."/>
            <person name="Spatafora J.W."/>
            <person name="Visel A."/>
            <person name="Grigoriev I.V."/>
        </authorList>
    </citation>
    <scope>NUCLEOTIDE SEQUENCE [LARGE SCALE GENOMIC DNA]</scope>
    <source>
        <strain evidence="2 3">ATCC 12442</strain>
    </source>
</reference>
<dbReference type="Pfam" id="PF01636">
    <property type="entry name" value="APH"/>
    <property type="match status" value="1"/>
</dbReference>
<dbReference type="PANTHER" id="PTHR21310:SF15">
    <property type="entry name" value="AMINOGLYCOSIDE PHOSPHOTRANSFERASE DOMAIN-CONTAINING PROTEIN"/>
    <property type="match status" value="1"/>
</dbReference>
<dbReference type="InterPro" id="IPR051678">
    <property type="entry name" value="AGP_Transferase"/>
</dbReference>
<comment type="caution">
    <text evidence="2">The sequence shown here is derived from an EMBL/GenBank/DDBJ whole genome shotgun (WGS) entry which is preliminary data.</text>
</comment>
<dbReference type="AlphaFoldDB" id="A0A1Y1WHS6"/>
<protein>
    <recommendedName>
        <fullName evidence="1">Aminoglycoside phosphotransferase domain-containing protein</fullName>
    </recommendedName>
</protein>
<proteinExistence type="predicted"/>